<dbReference type="SMART" id="SM00388">
    <property type="entry name" value="HisKA"/>
    <property type="match status" value="1"/>
</dbReference>
<comment type="catalytic activity">
    <reaction evidence="1">
        <text>ATP + protein L-histidine = ADP + protein N-phospho-L-histidine.</text>
        <dbReference type="EC" id="2.7.13.3"/>
    </reaction>
</comment>
<dbReference type="Pfam" id="PF00512">
    <property type="entry name" value="HisKA"/>
    <property type="match status" value="1"/>
</dbReference>
<dbReference type="PROSITE" id="PS50110">
    <property type="entry name" value="RESPONSE_REGULATORY"/>
    <property type="match status" value="2"/>
</dbReference>
<dbReference type="Pfam" id="PF00072">
    <property type="entry name" value="Response_reg"/>
    <property type="match status" value="2"/>
</dbReference>
<dbReference type="InterPro" id="IPR005467">
    <property type="entry name" value="His_kinase_dom"/>
</dbReference>
<dbReference type="CDD" id="cd16922">
    <property type="entry name" value="HATPase_EvgS-ArcB-TorS-like"/>
    <property type="match status" value="1"/>
</dbReference>
<gene>
    <name evidence="8" type="ORF">D7Y13_32715</name>
</gene>
<dbReference type="PANTHER" id="PTHR43547:SF2">
    <property type="entry name" value="HYBRID SIGNAL TRANSDUCTION HISTIDINE KINASE C"/>
    <property type="match status" value="1"/>
</dbReference>
<keyword evidence="3 4" id="KW-0597">Phosphoprotein</keyword>
<evidence type="ECO:0000313" key="9">
    <source>
        <dbReference type="Proteomes" id="UP000278907"/>
    </source>
</evidence>
<dbReference type="EMBL" id="RAWI01000364">
    <property type="protein sequence ID" value="RKH94842.1"/>
    <property type="molecule type" value="Genomic_DNA"/>
</dbReference>
<dbReference type="SMART" id="SM00448">
    <property type="entry name" value="REC"/>
    <property type="match status" value="2"/>
</dbReference>
<dbReference type="InterPro" id="IPR003594">
    <property type="entry name" value="HATPase_dom"/>
</dbReference>
<feature type="modified residue" description="4-aspartylphosphate" evidence="4">
    <location>
        <position position="489"/>
    </location>
</feature>
<evidence type="ECO:0000256" key="3">
    <source>
        <dbReference type="ARBA" id="ARBA00022553"/>
    </source>
</evidence>
<dbReference type="Gene3D" id="3.30.565.10">
    <property type="entry name" value="Histidine kinase-like ATPase, C-terminal domain"/>
    <property type="match status" value="1"/>
</dbReference>
<dbReference type="InterPro" id="IPR001789">
    <property type="entry name" value="Sig_transdc_resp-reg_receiver"/>
</dbReference>
<evidence type="ECO:0000259" key="6">
    <source>
        <dbReference type="PROSITE" id="PS50109"/>
    </source>
</evidence>
<evidence type="ECO:0000313" key="8">
    <source>
        <dbReference type="EMBL" id="RKH94842.1"/>
    </source>
</evidence>
<feature type="modified residue" description="4-aspartylphosphate" evidence="4">
    <location>
        <position position="102"/>
    </location>
</feature>
<dbReference type="InterPro" id="IPR036097">
    <property type="entry name" value="HisK_dim/P_sf"/>
</dbReference>
<dbReference type="Gene3D" id="1.10.287.130">
    <property type="match status" value="1"/>
</dbReference>
<feature type="domain" description="Response regulatory" evidence="7">
    <location>
        <begin position="440"/>
        <end position="555"/>
    </location>
</feature>
<dbReference type="SUPFAM" id="SSF55874">
    <property type="entry name" value="ATPase domain of HSP90 chaperone/DNA topoisomerase II/histidine kinase"/>
    <property type="match status" value="1"/>
</dbReference>
<evidence type="ECO:0000256" key="5">
    <source>
        <dbReference type="SAM" id="MobiDB-lite"/>
    </source>
</evidence>
<name>A0ABX9Q8B9_9BACT</name>
<dbReference type="Pfam" id="PF02518">
    <property type="entry name" value="HATPase_c"/>
    <property type="match status" value="1"/>
</dbReference>
<dbReference type="EC" id="2.7.13.3" evidence="2"/>
<organism evidence="8 9">
    <name type="scientific">Corallococcus praedator</name>
    <dbReference type="NCBI Taxonomy" id="2316724"/>
    <lineage>
        <taxon>Bacteria</taxon>
        <taxon>Pseudomonadati</taxon>
        <taxon>Myxococcota</taxon>
        <taxon>Myxococcia</taxon>
        <taxon>Myxococcales</taxon>
        <taxon>Cystobacterineae</taxon>
        <taxon>Myxococcaceae</taxon>
        <taxon>Corallococcus</taxon>
    </lineage>
</organism>
<dbReference type="InterPro" id="IPR036890">
    <property type="entry name" value="HATPase_C_sf"/>
</dbReference>
<proteinExistence type="predicted"/>
<evidence type="ECO:0000259" key="7">
    <source>
        <dbReference type="PROSITE" id="PS50110"/>
    </source>
</evidence>
<dbReference type="SUPFAM" id="SSF47384">
    <property type="entry name" value="Homodimeric domain of signal transducing histidine kinase"/>
    <property type="match status" value="1"/>
</dbReference>
<dbReference type="SUPFAM" id="SSF52172">
    <property type="entry name" value="CheY-like"/>
    <property type="match status" value="2"/>
</dbReference>
<sequence>MSRSQQFPDPRARVPRKDGGIPSVRARALPDARYKPVGPSLGKSLVNATATATILHVNDTPASLYLGTFSLRQAGYHVLEAMTGGEALKVALEGRPDLVVLDVKLPDMSGYEVCRLLKADPRTRETAVIHTSATFITAEKKVIGLRAGADVYLTQPFDPEELIATVNSVLRLRRVEREALANAARLEEADRKKDEFLAMLGHELRNPLAAIALAVQMLGQKDSNGLSEADSRRRSIIERQVEHLRHLVDDLLDVSRITRGKYALRRDRLDLNTVLRHALAAARPVMEERLLILEEALPEAPSWVDGDRTRLEQVFTNLLDNAAKYSPEGSVITVGAHVGKDHRVLVSVQDTGIGLPPGEQERIFELFAQLDTGLARSRGGLGIGLTLVRHLVEEHGGQVSVFSEGLGQGSTFTVTLPLLADAARPDTHLERVESQKGEWRILLVDDNPDAREGLSEMLQMWGHTVVVAADGHEALSLATPGSYDVIILDIGLPGLSGYEVAEELRQRAASDAHLIALTGYGAPEDRARSEEAGFDLHLVKPVELVEIGRVLAQLGPVKRGAHPRQQARARSA</sequence>
<accession>A0ABX9Q8B9</accession>
<dbReference type="InterPro" id="IPR003661">
    <property type="entry name" value="HisK_dim/P_dom"/>
</dbReference>
<feature type="domain" description="Response regulatory" evidence="7">
    <location>
        <begin position="53"/>
        <end position="170"/>
    </location>
</feature>
<dbReference type="Proteomes" id="UP000278907">
    <property type="component" value="Unassembled WGS sequence"/>
</dbReference>
<feature type="compositionally biased region" description="Basic and acidic residues" evidence="5">
    <location>
        <begin position="10"/>
        <end position="19"/>
    </location>
</feature>
<dbReference type="PANTHER" id="PTHR43547">
    <property type="entry name" value="TWO-COMPONENT HISTIDINE KINASE"/>
    <property type="match status" value="1"/>
</dbReference>
<feature type="domain" description="Histidine kinase" evidence="6">
    <location>
        <begin position="199"/>
        <end position="420"/>
    </location>
</feature>
<dbReference type="PROSITE" id="PS50109">
    <property type="entry name" value="HIS_KIN"/>
    <property type="match status" value="1"/>
</dbReference>
<feature type="region of interest" description="Disordered" evidence="5">
    <location>
        <begin position="1"/>
        <end position="22"/>
    </location>
</feature>
<comment type="caution">
    <text evidence="8">The sequence shown here is derived from an EMBL/GenBank/DDBJ whole genome shotgun (WGS) entry which is preliminary data.</text>
</comment>
<dbReference type="SMART" id="SM00387">
    <property type="entry name" value="HATPase_c"/>
    <property type="match status" value="1"/>
</dbReference>
<evidence type="ECO:0000256" key="4">
    <source>
        <dbReference type="PROSITE-ProRule" id="PRU00169"/>
    </source>
</evidence>
<evidence type="ECO:0000256" key="2">
    <source>
        <dbReference type="ARBA" id="ARBA00012438"/>
    </source>
</evidence>
<dbReference type="CDD" id="cd17580">
    <property type="entry name" value="REC_2_DhkD-like"/>
    <property type="match status" value="1"/>
</dbReference>
<dbReference type="InterPro" id="IPR004358">
    <property type="entry name" value="Sig_transdc_His_kin-like_C"/>
</dbReference>
<dbReference type="InterPro" id="IPR011006">
    <property type="entry name" value="CheY-like_superfamily"/>
</dbReference>
<reference evidence="8 9" key="1">
    <citation type="submission" date="2018-09" db="EMBL/GenBank/DDBJ databases">
        <authorList>
            <person name="Livingstone P.G."/>
            <person name="Whitworth D.E."/>
        </authorList>
    </citation>
    <scope>NUCLEOTIDE SEQUENCE [LARGE SCALE GENOMIC DNA]</scope>
    <source>
        <strain evidence="8 9">CA031B</strain>
    </source>
</reference>
<keyword evidence="9" id="KW-1185">Reference proteome</keyword>
<dbReference type="CDD" id="cd00082">
    <property type="entry name" value="HisKA"/>
    <property type="match status" value="1"/>
</dbReference>
<protein>
    <recommendedName>
        <fullName evidence="2">histidine kinase</fullName>
        <ecNumber evidence="2">2.7.13.3</ecNumber>
    </recommendedName>
</protein>
<evidence type="ECO:0000256" key="1">
    <source>
        <dbReference type="ARBA" id="ARBA00000085"/>
    </source>
</evidence>
<dbReference type="PRINTS" id="PR00344">
    <property type="entry name" value="BCTRLSENSOR"/>
</dbReference>
<dbReference type="Gene3D" id="3.40.50.2300">
    <property type="match status" value="2"/>
</dbReference>